<name>A0A2I0HWW2_PUNGR</name>
<dbReference type="AlphaFoldDB" id="A0A2I0HWW2"/>
<accession>A0A2I0HWW2</accession>
<reference evidence="1 2" key="1">
    <citation type="submission" date="2017-11" db="EMBL/GenBank/DDBJ databases">
        <title>De-novo sequencing of pomegranate (Punica granatum L.) genome.</title>
        <authorList>
            <person name="Akparov Z."/>
            <person name="Amiraslanov A."/>
            <person name="Hajiyeva S."/>
            <person name="Abbasov M."/>
            <person name="Kaur K."/>
            <person name="Hamwieh A."/>
            <person name="Solovyev V."/>
            <person name="Salamov A."/>
            <person name="Braich B."/>
            <person name="Kosarev P."/>
            <person name="Mahmoud A."/>
            <person name="Hajiyev E."/>
            <person name="Babayeva S."/>
            <person name="Izzatullayeva V."/>
            <person name="Mammadov A."/>
            <person name="Mammadov A."/>
            <person name="Sharifova S."/>
            <person name="Ojaghi J."/>
            <person name="Eynullazada K."/>
            <person name="Bayramov B."/>
            <person name="Abdulazimova A."/>
            <person name="Shahmuradov I."/>
        </authorList>
    </citation>
    <scope>NUCLEOTIDE SEQUENCE [LARGE SCALE GENOMIC DNA]</scope>
    <source>
        <strain evidence="2">cv. AG2017</strain>
        <tissue evidence="1">Leaf</tissue>
    </source>
</reference>
<comment type="caution">
    <text evidence="1">The sequence shown here is derived from an EMBL/GenBank/DDBJ whole genome shotgun (WGS) entry which is preliminary data.</text>
</comment>
<organism evidence="1 2">
    <name type="scientific">Punica granatum</name>
    <name type="common">Pomegranate</name>
    <dbReference type="NCBI Taxonomy" id="22663"/>
    <lineage>
        <taxon>Eukaryota</taxon>
        <taxon>Viridiplantae</taxon>
        <taxon>Streptophyta</taxon>
        <taxon>Embryophyta</taxon>
        <taxon>Tracheophyta</taxon>
        <taxon>Spermatophyta</taxon>
        <taxon>Magnoliopsida</taxon>
        <taxon>eudicotyledons</taxon>
        <taxon>Gunneridae</taxon>
        <taxon>Pentapetalae</taxon>
        <taxon>rosids</taxon>
        <taxon>malvids</taxon>
        <taxon>Myrtales</taxon>
        <taxon>Lythraceae</taxon>
        <taxon>Punica</taxon>
    </lineage>
</organism>
<keyword evidence="2" id="KW-1185">Reference proteome</keyword>
<protein>
    <submittedName>
        <fullName evidence="1">Uncharacterized protein</fullName>
    </submittedName>
</protein>
<evidence type="ECO:0000313" key="2">
    <source>
        <dbReference type="Proteomes" id="UP000233551"/>
    </source>
</evidence>
<gene>
    <name evidence="1" type="ORF">CRG98_043904</name>
</gene>
<proteinExistence type="predicted"/>
<sequence>MGVVGQKCEGVGSMCLPGQTRGEKEKEEEKVRLARWAVRTPHTWEHKGKTKITKKEKINKKNRKGGVTFVAVLIKQLWALAVSSHGSSTALAPVSTGQCCPHLAITAVTRFPQLS</sequence>
<dbReference type="Proteomes" id="UP000233551">
    <property type="component" value="Unassembled WGS sequence"/>
</dbReference>
<evidence type="ECO:0000313" key="1">
    <source>
        <dbReference type="EMBL" id="PKI35746.1"/>
    </source>
</evidence>
<dbReference type="EMBL" id="PGOL01005224">
    <property type="protein sequence ID" value="PKI35746.1"/>
    <property type="molecule type" value="Genomic_DNA"/>
</dbReference>